<feature type="transmembrane region" description="Helical" evidence="7">
    <location>
        <begin position="290"/>
        <end position="308"/>
    </location>
</feature>
<feature type="transmembrane region" description="Helical" evidence="7">
    <location>
        <begin position="20"/>
        <end position="43"/>
    </location>
</feature>
<evidence type="ECO:0000256" key="5">
    <source>
        <dbReference type="ARBA" id="ARBA00022989"/>
    </source>
</evidence>
<feature type="transmembrane region" description="Helical" evidence="7">
    <location>
        <begin position="230"/>
        <end position="251"/>
    </location>
</feature>
<keyword evidence="3" id="KW-1003">Cell membrane</keyword>
<dbReference type="InterPro" id="IPR020846">
    <property type="entry name" value="MFS_dom"/>
</dbReference>
<dbReference type="InterPro" id="IPR010290">
    <property type="entry name" value="TM_effector"/>
</dbReference>
<protein>
    <submittedName>
        <fullName evidence="9">MFS transporter</fullName>
    </submittedName>
</protein>
<evidence type="ECO:0000256" key="1">
    <source>
        <dbReference type="ARBA" id="ARBA00004651"/>
    </source>
</evidence>
<keyword evidence="4 7" id="KW-0812">Transmembrane</keyword>
<feature type="transmembrane region" description="Helical" evidence="7">
    <location>
        <begin position="177"/>
        <end position="194"/>
    </location>
</feature>
<evidence type="ECO:0000256" key="6">
    <source>
        <dbReference type="ARBA" id="ARBA00023136"/>
    </source>
</evidence>
<dbReference type="AlphaFoldDB" id="A0A932A741"/>
<accession>A0A932A741</accession>
<evidence type="ECO:0000313" key="10">
    <source>
        <dbReference type="Proteomes" id="UP000779809"/>
    </source>
</evidence>
<feature type="transmembrane region" description="Helical" evidence="7">
    <location>
        <begin position="314"/>
        <end position="332"/>
    </location>
</feature>
<dbReference type="Pfam" id="PF05977">
    <property type="entry name" value="MFS_3"/>
    <property type="match status" value="1"/>
</dbReference>
<dbReference type="PANTHER" id="PTHR23513:SF11">
    <property type="entry name" value="STAPHYLOFERRIN A TRANSPORTER"/>
    <property type="match status" value="1"/>
</dbReference>
<evidence type="ECO:0000259" key="8">
    <source>
        <dbReference type="PROSITE" id="PS50850"/>
    </source>
</evidence>
<dbReference type="GO" id="GO:0022857">
    <property type="term" value="F:transmembrane transporter activity"/>
    <property type="evidence" value="ECO:0007669"/>
    <property type="project" value="InterPro"/>
</dbReference>
<evidence type="ECO:0000256" key="4">
    <source>
        <dbReference type="ARBA" id="ARBA00022692"/>
    </source>
</evidence>
<evidence type="ECO:0000313" key="9">
    <source>
        <dbReference type="EMBL" id="MBI2677777.1"/>
    </source>
</evidence>
<evidence type="ECO:0000256" key="2">
    <source>
        <dbReference type="ARBA" id="ARBA00022448"/>
    </source>
</evidence>
<keyword evidence="6 7" id="KW-0472">Membrane</keyword>
<dbReference type="Gene3D" id="1.20.1250.20">
    <property type="entry name" value="MFS general substrate transporter like domains"/>
    <property type="match status" value="1"/>
</dbReference>
<dbReference type="EMBL" id="JACPNR010000004">
    <property type="protein sequence ID" value="MBI2677777.1"/>
    <property type="molecule type" value="Genomic_DNA"/>
</dbReference>
<comment type="subcellular location">
    <subcellularLocation>
        <location evidence="1">Cell membrane</location>
        <topology evidence="1">Multi-pass membrane protein</topology>
    </subcellularLocation>
</comment>
<dbReference type="GO" id="GO:0005886">
    <property type="term" value="C:plasma membrane"/>
    <property type="evidence" value="ECO:0007669"/>
    <property type="project" value="UniProtKB-SubCell"/>
</dbReference>
<name>A0A932A741_9BACT</name>
<feature type="transmembrane region" description="Helical" evidence="7">
    <location>
        <begin position="379"/>
        <end position="401"/>
    </location>
</feature>
<dbReference type="SUPFAM" id="SSF103473">
    <property type="entry name" value="MFS general substrate transporter"/>
    <property type="match status" value="1"/>
</dbReference>
<feature type="transmembrane region" description="Helical" evidence="7">
    <location>
        <begin position="49"/>
        <end position="70"/>
    </location>
</feature>
<proteinExistence type="predicted"/>
<feature type="transmembrane region" description="Helical" evidence="7">
    <location>
        <begin position="263"/>
        <end position="283"/>
    </location>
</feature>
<feature type="domain" description="Major facilitator superfamily (MFS) profile" evidence="8">
    <location>
        <begin position="1"/>
        <end position="405"/>
    </location>
</feature>
<evidence type="ECO:0000256" key="3">
    <source>
        <dbReference type="ARBA" id="ARBA00022475"/>
    </source>
</evidence>
<evidence type="ECO:0000256" key="7">
    <source>
        <dbReference type="SAM" id="Phobius"/>
    </source>
</evidence>
<keyword evidence="5 7" id="KW-1133">Transmembrane helix</keyword>
<feature type="transmembrane region" description="Helical" evidence="7">
    <location>
        <begin position="106"/>
        <end position="124"/>
    </location>
</feature>
<dbReference type="PROSITE" id="PS50850">
    <property type="entry name" value="MFS"/>
    <property type="match status" value="1"/>
</dbReference>
<dbReference type="Proteomes" id="UP000779809">
    <property type="component" value="Unassembled WGS sequence"/>
</dbReference>
<organism evidence="9 10">
    <name type="scientific">Candidatus Korobacter versatilis</name>
    <dbReference type="NCBI Taxonomy" id="658062"/>
    <lineage>
        <taxon>Bacteria</taxon>
        <taxon>Pseudomonadati</taxon>
        <taxon>Acidobacteriota</taxon>
        <taxon>Terriglobia</taxon>
        <taxon>Terriglobales</taxon>
        <taxon>Candidatus Korobacteraceae</taxon>
        <taxon>Candidatus Korobacter</taxon>
    </lineage>
</organism>
<comment type="caution">
    <text evidence="9">The sequence shown here is derived from an EMBL/GenBank/DDBJ whole genome shotgun (WGS) entry which is preliminary data.</text>
</comment>
<dbReference type="PANTHER" id="PTHR23513">
    <property type="entry name" value="INTEGRAL MEMBRANE EFFLUX PROTEIN-RELATED"/>
    <property type="match status" value="1"/>
</dbReference>
<keyword evidence="2" id="KW-0813">Transport</keyword>
<dbReference type="CDD" id="cd06173">
    <property type="entry name" value="MFS_MefA_like"/>
    <property type="match status" value="1"/>
</dbReference>
<sequence length="425" mass="45152">MSMDAPALLRSLRHRNYRLFFTGQLISLIGTWMDTVAEAWLVYRLSHSPLLLGVAAFASQIPVFLLAPIGGLIADRYDRRKILIWTQALSMVQAMALAILTLTHVVTIWHVILLAAGLGIVNAIDMPTRQAFVVDMVSREDLMNAIALNSSMFNGARVIGPAVAGLVVAAIGEGWCFFANSVSYLAVIAGLWMMTTARSVNPSSPQVASVWSQIKEGFGFVMHEKPVRALLSLLAVVSLFGMSYSVLMPVFADQILHAGPRGLGLLMGSAGIGALCGAISLALKREVKGLGRWIMLGASGFGVALIVFGQSRMTWLSCLVLLGAGYAMMVQMSSSNTLIQSMVPNRLRGRVMALYTATFMGMAPVGALVSGTLAQHIGAPYTVAIGGGACIVAGALFGMVLPSLRPHARRLIVAQQAEAAAPTQP</sequence>
<gene>
    <name evidence="9" type="ORF">HYX28_03245</name>
</gene>
<dbReference type="InterPro" id="IPR036259">
    <property type="entry name" value="MFS_trans_sf"/>
</dbReference>
<feature type="transmembrane region" description="Helical" evidence="7">
    <location>
        <begin position="353"/>
        <end position="373"/>
    </location>
</feature>
<reference evidence="9" key="1">
    <citation type="submission" date="2020-07" db="EMBL/GenBank/DDBJ databases">
        <title>Huge and variable diversity of episymbiotic CPR bacteria and DPANN archaea in groundwater ecosystems.</title>
        <authorList>
            <person name="He C.Y."/>
            <person name="Keren R."/>
            <person name="Whittaker M."/>
            <person name="Farag I.F."/>
            <person name="Doudna J."/>
            <person name="Cate J.H.D."/>
            <person name="Banfield J.F."/>
        </authorList>
    </citation>
    <scope>NUCLEOTIDE SEQUENCE</scope>
    <source>
        <strain evidence="9">NC_groundwater_580_Pr5_B-0.1um_64_19</strain>
    </source>
</reference>